<gene>
    <name evidence="1" type="ORF">CFK38_07575</name>
</gene>
<protein>
    <submittedName>
        <fullName evidence="1">Uncharacterized protein</fullName>
    </submittedName>
</protein>
<evidence type="ECO:0000313" key="1">
    <source>
        <dbReference type="EMBL" id="ATG51400.1"/>
    </source>
</evidence>
<dbReference type="AlphaFoldDB" id="A0A291GMV2"/>
<reference evidence="2" key="1">
    <citation type="submission" date="2017-09" db="EMBL/GenBank/DDBJ databases">
        <title>Brachybacterium sp. VM2412.</title>
        <authorList>
            <person name="Tak E.J."/>
            <person name="Bae J.-W."/>
        </authorList>
    </citation>
    <scope>NUCLEOTIDE SEQUENCE [LARGE SCALE GENOMIC DNA]</scope>
    <source>
        <strain evidence="2">VM2412</strain>
    </source>
</reference>
<accession>A0A291GMV2</accession>
<dbReference type="Proteomes" id="UP000218165">
    <property type="component" value="Chromosome"/>
</dbReference>
<dbReference type="OrthoDB" id="4794060at2"/>
<name>A0A291GMV2_9MICO</name>
<proteinExistence type="predicted"/>
<evidence type="ECO:0000313" key="2">
    <source>
        <dbReference type="Proteomes" id="UP000218165"/>
    </source>
</evidence>
<dbReference type="KEGG" id="brz:CFK38_07575"/>
<dbReference type="EMBL" id="CP023563">
    <property type="protein sequence ID" value="ATG51400.1"/>
    <property type="molecule type" value="Genomic_DNA"/>
</dbReference>
<keyword evidence="2" id="KW-1185">Reference proteome</keyword>
<dbReference type="RefSeq" id="WP_096802527.1">
    <property type="nucleotide sequence ID" value="NZ_CP023563.1"/>
</dbReference>
<organism evidence="1 2">
    <name type="scientific">Brachybacterium vulturis</name>
    <dbReference type="NCBI Taxonomy" id="2017484"/>
    <lineage>
        <taxon>Bacteria</taxon>
        <taxon>Bacillati</taxon>
        <taxon>Actinomycetota</taxon>
        <taxon>Actinomycetes</taxon>
        <taxon>Micrococcales</taxon>
        <taxon>Dermabacteraceae</taxon>
        <taxon>Brachybacterium</taxon>
    </lineage>
</organism>
<sequence>MLFTRPMADAFGDWLEREQIHHALVHARPDLEGLLVLDEDRPLLRIPLTDGTTMLVAKTDAEPGAGWVLGVPHPHTPRLHETGTLSELVRRVLEALDVRSPHAAAARTAR</sequence>